<proteinExistence type="predicted"/>
<gene>
    <name evidence="3" type="ORF">N825_18465</name>
</gene>
<feature type="chain" id="PRO_5004920942" evidence="2">
    <location>
        <begin position="20"/>
        <end position="150"/>
    </location>
</feature>
<name>W9HDF9_9PROT</name>
<reference evidence="3 4" key="1">
    <citation type="submission" date="2013-08" db="EMBL/GenBank/DDBJ databases">
        <title>The genome sequence of Skermanella stibiiresistens.</title>
        <authorList>
            <person name="Zhu W."/>
            <person name="Wang G."/>
        </authorList>
    </citation>
    <scope>NUCLEOTIDE SEQUENCE [LARGE SCALE GENOMIC DNA]</scope>
    <source>
        <strain evidence="3 4">SB22</strain>
    </source>
</reference>
<keyword evidence="1" id="KW-0472">Membrane</keyword>
<comment type="caution">
    <text evidence="3">The sequence shown here is derived from an EMBL/GenBank/DDBJ whole genome shotgun (WGS) entry which is preliminary data.</text>
</comment>
<feature type="transmembrane region" description="Helical" evidence="1">
    <location>
        <begin position="122"/>
        <end position="141"/>
    </location>
</feature>
<dbReference type="RefSeq" id="WP_037446852.1">
    <property type="nucleotide sequence ID" value="NZ_AVFL01000002.1"/>
</dbReference>
<dbReference type="STRING" id="1385369.N825_18465"/>
<keyword evidence="4" id="KW-1185">Reference proteome</keyword>
<feature type="signal peptide" evidence="2">
    <location>
        <begin position="1"/>
        <end position="19"/>
    </location>
</feature>
<organism evidence="3 4">
    <name type="scientific">Skermanella stibiiresistens SB22</name>
    <dbReference type="NCBI Taxonomy" id="1385369"/>
    <lineage>
        <taxon>Bacteria</taxon>
        <taxon>Pseudomonadati</taxon>
        <taxon>Pseudomonadota</taxon>
        <taxon>Alphaproteobacteria</taxon>
        <taxon>Rhodospirillales</taxon>
        <taxon>Azospirillaceae</taxon>
        <taxon>Skermanella</taxon>
    </lineage>
</organism>
<accession>W9HDF9</accession>
<evidence type="ECO:0000313" key="3">
    <source>
        <dbReference type="EMBL" id="EWY41938.1"/>
    </source>
</evidence>
<protein>
    <submittedName>
        <fullName evidence="3">Uncharacterized protein</fullName>
    </submittedName>
</protein>
<keyword evidence="1" id="KW-0812">Transmembrane</keyword>
<feature type="transmembrane region" description="Helical" evidence="1">
    <location>
        <begin position="60"/>
        <end position="79"/>
    </location>
</feature>
<dbReference type="Proteomes" id="UP000019486">
    <property type="component" value="Unassembled WGS sequence"/>
</dbReference>
<feature type="transmembrane region" description="Helical" evidence="1">
    <location>
        <begin position="91"/>
        <end position="110"/>
    </location>
</feature>
<sequence>MRRGLRLVAAFLAAVLVTAAAGSIVQTQINLAALARFDVPLTASLRAATTLQDLVTFGPVMAAIAAAALLPALLVAHAVAKALPPRWRTPILGAAGVAGLWTAFSVMGYFTPMPTLVAAVRGPSGLALVCVTGAFGGFVHARLSRSGVRP</sequence>
<evidence type="ECO:0000256" key="1">
    <source>
        <dbReference type="SAM" id="Phobius"/>
    </source>
</evidence>
<keyword evidence="2" id="KW-0732">Signal</keyword>
<keyword evidence="1" id="KW-1133">Transmembrane helix</keyword>
<dbReference type="AlphaFoldDB" id="W9HDF9"/>
<evidence type="ECO:0000313" key="4">
    <source>
        <dbReference type="Proteomes" id="UP000019486"/>
    </source>
</evidence>
<evidence type="ECO:0000256" key="2">
    <source>
        <dbReference type="SAM" id="SignalP"/>
    </source>
</evidence>
<dbReference type="EMBL" id="AVFL01000002">
    <property type="protein sequence ID" value="EWY41938.1"/>
    <property type="molecule type" value="Genomic_DNA"/>
</dbReference>